<dbReference type="InterPro" id="IPR029021">
    <property type="entry name" value="Prot-tyrosine_phosphatase-like"/>
</dbReference>
<dbReference type="Pfam" id="PF00005">
    <property type="entry name" value="ABC_tran"/>
    <property type="match status" value="1"/>
</dbReference>
<evidence type="ECO:0000256" key="1">
    <source>
        <dbReference type="ARBA" id="ARBA00005417"/>
    </source>
</evidence>
<keyword evidence="3" id="KW-0472">Membrane</keyword>
<keyword evidence="6 10" id="KW-0067">ATP-binding</keyword>
<dbReference type="InterPro" id="IPR016130">
    <property type="entry name" value="Tyr_Pase_AS"/>
</dbReference>
<dbReference type="PROSITE" id="PS50056">
    <property type="entry name" value="TYR_PHOSPHATASE_2"/>
    <property type="match status" value="1"/>
</dbReference>
<sequence length="468" mass="50603">MQRNDCLVVKEFGAAFGTKIVLADVEFVLEQNSITVLMGPSGSGKSTVLHSLAGTYLDHPRYRSWGQALYQERPISKDNHPPLVQQHVRILSGTVQDALVELVRAQLSLSPLALREWCVAYLRDAGFPDLESLLDHPFTDLSDVQMRAVAILREAAVAPSVLLVDEPTADLDDYDAFLLVDLMRQLGRRMSLLVVTHNQKQARQLAQRVILLAGGRVQEERAVEDFFNAPLSEAGLQFIRTGSCSVAALDADPSTLAEGVPAPAPLPAEALTAAASGQEPQAAPLMSTAVLPGGMPTLNEPHAAQGAVAASSGGPTGFLWIVPGKLAGAAMPGAVDDIHHDLALLKRVGVTTLITLTERDIDQAALAQHGLKNVHLPVYDREAPSLGQIQMLLKRMESLMSRGDVLAVHCLGGLGRTGTVLTAWLIREGLTAQEALRRVRLLDPRYVQSAEQEVFLHEYEELILQKII</sequence>
<dbReference type="InterPro" id="IPR027417">
    <property type="entry name" value="P-loop_NTPase"/>
</dbReference>
<comment type="similarity">
    <text evidence="1">Belongs to the ABC transporter superfamily.</text>
</comment>
<keyword evidence="3" id="KW-1003">Cell membrane</keyword>
<dbReference type="AlphaFoldDB" id="A0A7G9RM04"/>
<dbReference type="EMBL" id="CP060714">
    <property type="protein sequence ID" value="QNN56629.1"/>
    <property type="molecule type" value="Genomic_DNA"/>
</dbReference>
<keyword evidence="2" id="KW-0813">Transport</keyword>
<dbReference type="PANTHER" id="PTHR43553">
    <property type="entry name" value="HEAVY METAL TRANSPORTER"/>
    <property type="match status" value="1"/>
</dbReference>
<dbReference type="Gene3D" id="3.40.50.300">
    <property type="entry name" value="P-loop containing nucleotide triphosphate hydrolases"/>
    <property type="match status" value="1"/>
</dbReference>
<dbReference type="GO" id="GO:0005524">
    <property type="term" value="F:ATP binding"/>
    <property type="evidence" value="ECO:0007669"/>
    <property type="project" value="UniProtKB-KW"/>
</dbReference>
<keyword evidence="4" id="KW-0547">Nucleotide-binding</keyword>
<gene>
    <name evidence="10" type="ORF">H9K76_19200</name>
</gene>
<dbReference type="InterPro" id="IPR020422">
    <property type="entry name" value="TYR_PHOSPHATASE_DUAL_dom"/>
</dbReference>
<dbReference type="PROSITE" id="PS50893">
    <property type="entry name" value="ABC_TRANSPORTER_2"/>
    <property type="match status" value="1"/>
</dbReference>
<evidence type="ECO:0000259" key="7">
    <source>
        <dbReference type="PROSITE" id="PS50054"/>
    </source>
</evidence>
<dbReference type="FunFam" id="3.90.190.10:FF:000157">
    <property type="entry name" value="Protein-tyrosine phosphatase"/>
    <property type="match status" value="1"/>
</dbReference>
<dbReference type="InterPro" id="IPR050095">
    <property type="entry name" value="ECF_ABC_transporter_ATP-bd"/>
</dbReference>
<dbReference type="RefSeq" id="WP_187596895.1">
    <property type="nucleotide sequence ID" value="NZ_CP060714.1"/>
</dbReference>
<evidence type="ECO:0000256" key="6">
    <source>
        <dbReference type="ARBA" id="ARBA00022840"/>
    </source>
</evidence>
<name>A0A7G9RM04_9BURK</name>
<evidence type="ECO:0000256" key="4">
    <source>
        <dbReference type="ARBA" id="ARBA00022741"/>
    </source>
</evidence>
<evidence type="ECO:0000259" key="9">
    <source>
        <dbReference type="PROSITE" id="PS50893"/>
    </source>
</evidence>
<evidence type="ECO:0000256" key="3">
    <source>
        <dbReference type="ARBA" id="ARBA00022475"/>
    </source>
</evidence>
<dbReference type="Proteomes" id="UP000515811">
    <property type="component" value="Chromosome"/>
</dbReference>
<dbReference type="InterPro" id="IPR000387">
    <property type="entry name" value="Tyr_Pase_dom"/>
</dbReference>
<keyword evidence="11" id="KW-1185">Reference proteome</keyword>
<dbReference type="SUPFAM" id="SSF52799">
    <property type="entry name" value="(Phosphotyrosine protein) phosphatases II"/>
    <property type="match status" value="1"/>
</dbReference>
<evidence type="ECO:0000256" key="2">
    <source>
        <dbReference type="ARBA" id="ARBA00022448"/>
    </source>
</evidence>
<dbReference type="Pfam" id="PF22785">
    <property type="entry name" value="Tc-R-P"/>
    <property type="match status" value="1"/>
</dbReference>
<dbReference type="SMART" id="SM00382">
    <property type="entry name" value="AAA"/>
    <property type="match status" value="1"/>
</dbReference>
<evidence type="ECO:0000313" key="10">
    <source>
        <dbReference type="EMBL" id="QNN56629.1"/>
    </source>
</evidence>
<reference evidence="10 11" key="1">
    <citation type="submission" date="2020-08" db="EMBL/GenBank/DDBJ databases">
        <title>Genome sequence of Diaphorobacter ruginosibacter DSM 27467T.</title>
        <authorList>
            <person name="Hyun D.-W."/>
            <person name="Bae J.-W."/>
        </authorList>
    </citation>
    <scope>NUCLEOTIDE SEQUENCE [LARGE SCALE GENOMIC DNA]</scope>
    <source>
        <strain evidence="10 11">DSM 27467</strain>
    </source>
</reference>
<dbReference type="SUPFAM" id="SSF52540">
    <property type="entry name" value="P-loop containing nucleoside triphosphate hydrolases"/>
    <property type="match status" value="1"/>
</dbReference>
<dbReference type="PROSITE" id="PS00383">
    <property type="entry name" value="TYR_PHOSPHATASE_1"/>
    <property type="match status" value="1"/>
</dbReference>
<accession>A0A7G9RM04</accession>
<dbReference type="Gene3D" id="3.90.190.10">
    <property type="entry name" value="Protein tyrosine phosphatase superfamily"/>
    <property type="match status" value="1"/>
</dbReference>
<dbReference type="PROSITE" id="PS50054">
    <property type="entry name" value="TYR_PHOSPHATASE_DUAL"/>
    <property type="match status" value="1"/>
</dbReference>
<evidence type="ECO:0000256" key="5">
    <source>
        <dbReference type="ARBA" id="ARBA00022801"/>
    </source>
</evidence>
<dbReference type="GO" id="GO:0016887">
    <property type="term" value="F:ATP hydrolysis activity"/>
    <property type="evidence" value="ECO:0007669"/>
    <property type="project" value="InterPro"/>
</dbReference>
<proteinExistence type="inferred from homology"/>
<feature type="domain" description="Tyrosine specific protein phosphatases" evidence="8">
    <location>
        <begin position="390"/>
        <end position="454"/>
    </location>
</feature>
<evidence type="ECO:0000259" key="8">
    <source>
        <dbReference type="PROSITE" id="PS50056"/>
    </source>
</evidence>
<feature type="domain" description="ABC transporter" evidence="9">
    <location>
        <begin position="7"/>
        <end position="239"/>
    </location>
</feature>
<dbReference type="GO" id="GO:0042626">
    <property type="term" value="F:ATPase-coupled transmembrane transporter activity"/>
    <property type="evidence" value="ECO:0007669"/>
    <property type="project" value="TreeGrafter"/>
</dbReference>
<dbReference type="PANTHER" id="PTHR43553:SF24">
    <property type="entry name" value="ENERGY-COUPLING FACTOR TRANSPORTER ATP-BINDING PROTEIN ECFA1"/>
    <property type="match status" value="1"/>
</dbReference>
<organism evidence="10 11">
    <name type="scientific">Diaphorobacter ruginosibacter</name>
    <dbReference type="NCBI Taxonomy" id="1715720"/>
    <lineage>
        <taxon>Bacteria</taxon>
        <taxon>Pseudomonadati</taxon>
        <taxon>Pseudomonadota</taxon>
        <taxon>Betaproteobacteria</taxon>
        <taxon>Burkholderiales</taxon>
        <taxon>Comamonadaceae</taxon>
        <taxon>Diaphorobacter</taxon>
    </lineage>
</organism>
<dbReference type="KEGG" id="drg:H9K76_19200"/>
<feature type="domain" description="Tyrosine-protein phosphatase" evidence="7">
    <location>
        <begin position="317"/>
        <end position="468"/>
    </location>
</feature>
<dbReference type="InterPro" id="IPR003439">
    <property type="entry name" value="ABC_transporter-like_ATP-bd"/>
</dbReference>
<dbReference type="InterPro" id="IPR003593">
    <property type="entry name" value="AAA+_ATPase"/>
</dbReference>
<dbReference type="GO" id="GO:0043190">
    <property type="term" value="C:ATP-binding cassette (ABC) transporter complex"/>
    <property type="evidence" value="ECO:0007669"/>
    <property type="project" value="TreeGrafter"/>
</dbReference>
<protein>
    <submittedName>
        <fullName evidence="10">ATP-binding cassette domain-containing protein</fullName>
    </submittedName>
</protein>
<keyword evidence="5" id="KW-0378">Hydrolase</keyword>
<evidence type="ECO:0000313" key="11">
    <source>
        <dbReference type="Proteomes" id="UP000515811"/>
    </source>
</evidence>